<evidence type="ECO:0000313" key="3">
    <source>
        <dbReference type="Proteomes" id="UP000242474"/>
    </source>
</evidence>
<feature type="compositionally biased region" description="Polar residues" evidence="1">
    <location>
        <begin position="345"/>
        <end position="356"/>
    </location>
</feature>
<keyword evidence="3" id="KW-1185">Reference proteome</keyword>
<protein>
    <submittedName>
        <fullName evidence="2">Uncharacterized protein</fullName>
    </submittedName>
</protein>
<evidence type="ECO:0000256" key="1">
    <source>
        <dbReference type="SAM" id="MobiDB-lite"/>
    </source>
</evidence>
<proteinExistence type="predicted"/>
<name>A0A2G5B5G7_COERN</name>
<feature type="compositionally biased region" description="Polar residues" evidence="1">
    <location>
        <begin position="516"/>
        <end position="529"/>
    </location>
</feature>
<evidence type="ECO:0000313" key="2">
    <source>
        <dbReference type="EMBL" id="PIA14244.1"/>
    </source>
</evidence>
<dbReference type="STRING" id="763665.A0A2G5B5G7"/>
<gene>
    <name evidence="2" type="ORF">COEREDRAFT_82909</name>
</gene>
<feature type="compositionally biased region" description="Low complexity" evidence="1">
    <location>
        <begin position="463"/>
        <end position="478"/>
    </location>
</feature>
<dbReference type="Proteomes" id="UP000242474">
    <property type="component" value="Unassembled WGS sequence"/>
</dbReference>
<feature type="compositionally biased region" description="Low complexity" evidence="1">
    <location>
        <begin position="403"/>
        <end position="436"/>
    </location>
</feature>
<dbReference type="OrthoDB" id="2158148at2759"/>
<dbReference type="AlphaFoldDB" id="A0A2G5B5G7"/>
<dbReference type="EMBL" id="KZ303520">
    <property type="protein sequence ID" value="PIA14244.1"/>
    <property type="molecule type" value="Genomic_DNA"/>
</dbReference>
<feature type="region of interest" description="Disordered" evidence="1">
    <location>
        <begin position="670"/>
        <end position="691"/>
    </location>
</feature>
<feature type="region of interest" description="Disordered" evidence="1">
    <location>
        <begin position="376"/>
        <end position="540"/>
    </location>
</feature>
<feature type="compositionally biased region" description="Polar residues" evidence="1">
    <location>
        <begin position="673"/>
        <end position="685"/>
    </location>
</feature>
<organism evidence="2 3">
    <name type="scientific">Coemansia reversa (strain ATCC 12441 / NRRL 1564)</name>
    <dbReference type="NCBI Taxonomy" id="763665"/>
    <lineage>
        <taxon>Eukaryota</taxon>
        <taxon>Fungi</taxon>
        <taxon>Fungi incertae sedis</taxon>
        <taxon>Zoopagomycota</taxon>
        <taxon>Kickxellomycotina</taxon>
        <taxon>Kickxellomycetes</taxon>
        <taxon>Kickxellales</taxon>
        <taxon>Kickxellaceae</taxon>
        <taxon>Coemansia</taxon>
    </lineage>
</organism>
<feature type="compositionally biased region" description="Basic and acidic residues" evidence="1">
    <location>
        <begin position="479"/>
        <end position="488"/>
    </location>
</feature>
<accession>A0A2G5B5G7</accession>
<feature type="region of interest" description="Disordered" evidence="1">
    <location>
        <begin position="245"/>
        <end position="279"/>
    </location>
</feature>
<feature type="region of interest" description="Disordered" evidence="1">
    <location>
        <begin position="606"/>
        <end position="656"/>
    </location>
</feature>
<sequence length="756" mass="80875">MASNNSNHQHTLPSKELDWWSEDAMVRFGTNTQKTSEPAWQDVGANVLRMDSLYDASFHDWLKCEDNVSIIASYLQRIANEYPMDRIINALRWLVSSWRVESTAVIVRHITADWVVSANAKPSPSAPFRLDVPQPLSHQLEPAVLSGETRRGLLVRELTKDWTCQQIAQLVGMMSLTFWSERPHLEIFLRTLVSDWDFCRLSSFFSYISGQLGLDYRFKVSMLQQAARRNSSRLSLKRARHGVARKTDVAASDSTSIESEDGSNKRVRHEPADFSTTSEVPAATAVGAVASMETQGGDAGIAARATGLVTRVTSSCSGDGSNAVADSDNGSTHMMLDSPTVPAAQHSSFSTQMDTQPSIAAGAMASSTSTHNLSSLADSVAVSEPSSLSTRVSQSGHMPPPLHTSHTSRTSQSAATAVSSTTPSSPALPLPSVRRPSAQDASAPGVEPDSEELQLSTFSSAISSSRCQHSSPQPQQCPAERESDRGRSENLPSSSEAVSQQQQRRRPRNNTTRSPTMLSTSSPLVSGTFSEQESSSEFAARRPLTPQIASTAYVANPSTHPSSPTLCRRHRHNRSYQNHDCVQPLTPAHSSSSLATMAVSAADSAALPAASSSSRVTVAPSSSRPSMRLHAASISSAGEPQPRLGGGTTSRSSSESFRQLVADNVLALDSMHGDQSAQPSAQQHAEQQHLDFRTRTSSEGELGQFEGAASTHLALPLPSESVANAPSLCGRTSASAYDVLGIVMADSDHQIAGSSA</sequence>
<feature type="compositionally biased region" description="Polar residues" evidence="1">
    <location>
        <begin position="453"/>
        <end position="462"/>
    </location>
</feature>
<feature type="compositionally biased region" description="Low complexity" evidence="1">
    <location>
        <begin position="606"/>
        <end position="626"/>
    </location>
</feature>
<feature type="region of interest" description="Disordered" evidence="1">
    <location>
        <begin position="312"/>
        <end position="356"/>
    </location>
</feature>
<reference evidence="2 3" key="1">
    <citation type="journal article" date="2015" name="Genome Biol. Evol.">
        <title>Phylogenomic analyses indicate that early fungi evolved digesting cell walls of algal ancestors of land plants.</title>
        <authorList>
            <person name="Chang Y."/>
            <person name="Wang S."/>
            <person name="Sekimoto S."/>
            <person name="Aerts A.L."/>
            <person name="Choi C."/>
            <person name="Clum A."/>
            <person name="LaButti K.M."/>
            <person name="Lindquist E.A."/>
            <person name="Yee Ngan C."/>
            <person name="Ohm R.A."/>
            <person name="Salamov A.A."/>
            <person name="Grigoriev I.V."/>
            <person name="Spatafora J.W."/>
            <person name="Berbee M.L."/>
        </authorList>
    </citation>
    <scope>NUCLEOTIDE SEQUENCE [LARGE SCALE GENOMIC DNA]</scope>
    <source>
        <strain evidence="2 3">NRRL 1564</strain>
    </source>
</reference>
<feature type="compositionally biased region" description="Polar residues" evidence="1">
    <location>
        <begin position="384"/>
        <end position="396"/>
    </location>
</feature>